<sequence>MPFDERESSDPTWMRAMAHPLRWQILDVLRSSPEPMTATQVSEEVGESPANCSFHLRTLAKYGFIEEAGGGKGRSRPWRPRDVQIEISDESGPDAPAGARALRDVIRTRSFQAIEAWEHDEHSYPPAWREAAMSAEWELKLTIDDLAEIEAEFKAILDRYTSREKSPDGAVQAKVLAWAFPIGTPPEAAPSPTRRRRETYLRSSRTSRTGTNEDR</sequence>
<dbReference type="GO" id="GO:0003700">
    <property type="term" value="F:DNA-binding transcription factor activity"/>
    <property type="evidence" value="ECO:0007669"/>
    <property type="project" value="InterPro"/>
</dbReference>
<dbReference type="InterPro" id="IPR036390">
    <property type="entry name" value="WH_DNA-bd_sf"/>
</dbReference>
<feature type="domain" description="HTH arsR-type" evidence="2">
    <location>
        <begin position="12"/>
        <end position="107"/>
    </location>
</feature>
<organism evidence="3 4">
    <name type="scientific">Microlunatus endophyticus</name>
    <dbReference type="NCBI Taxonomy" id="1716077"/>
    <lineage>
        <taxon>Bacteria</taxon>
        <taxon>Bacillati</taxon>
        <taxon>Actinomycetota</taxon>
        <taxon>Actinomycetes</taxon>
        <taxon>Propionibacteriales</taxon>
        <taxon>Propionibacteriaceae</taxon>
        <taxon>Microlunatus</taxon>
    </lineage>
</organism>
<evidence type="ECO:0000259" key="2">
    <source>
        <dbReference type="SMART" id="SM00418"/>
    </source>
</evidence>
<proteinExistence type="predicted"/>
<dbReference type="CDD" id="cd00090">
    <property type="entry name" value="HTH_ARSR"/>
    <property type="match status" value="1"/>
</dbReference>
<dbReference type="InterPro" id="IPR036388">
    <property type="entry name" value="WH-like_DNA-bd_sf"/>
</dbReference>
<dbReference type="Proteomes" id="UP000613840">
    <property type="component" value="Unassembled WGS sequence"/>
</dbReference>
<evidence type="ECO:0000313" key="3">
    <source>
        <dbReference type="EMBL" id="GGL53893.1"/>
    </source>
</evidence>
<keyword evidence="4" id="KW-1185">Reference proteome</keyword>
<accession>A0A917S303</accession>
<evidence type="ECO:0000256" key="1">
    <source>
        <dbReference type="SAM" id="MobiDB-lite"/>
    </source>
</evidence>
<dbReference type="SUPFAM" id="SSF46785">
    <property type="entry name" value="Winged helix' DNA-binding domain"/>
    <property type="match status" value="1"/>
</dbReference>
<dbReference type="AlphaFoldDB" id="A0A917S303"/>
<dbReference type="RefSeq" id="WP_188894105.1">
    <property type="nucleotide sequence ID" value="NZ_BMMZ01000002.1"/>
</dbReference>
<dbReference type="InterPro" id="IPR011991">
    <property type="entry name" value="ArsR-like_HTH"/>
</dbReference>
<comment type="caution">
    <text evidence="3">The sequence shown here is derived from an EMBL/GenBank/DDBJ whole genome shotgun (WGS) entry which is preliminary data.</text>
</comment>
<name>A0A917S303_9ACTN</name>
<evidence type="ECO:0000313" key="4">
    <source>
        <dbReference type="Proteomes" id="UP000613840"/>
    </source>
</evidence>
<dbReference type="InterPro" id="IPR001845">
    <property type="entry name" value="HTH_ArsR_DNA-bd_dom"/>
</dbReference>
<protein>
    <submittedName>
        <fullName evidence="3">Transcriptional regulator</fullName>
    </submittedName>
</protein>
<dbReference type="Gene3D" id="1.10.10.10">
    <property type="entry name" value="Winged helix-like DNA-binding domain superfamily/Winged helix DNA-binding domain"/>
    <property type="match status" value="1"/>
</dbReference>
<dbReference type="EMBL" id="BMMZ01000002">
    <property type="protein sequence ID" value="GGL53893.1"/>
    <property type="molecule type" value="Genomic_DNA"/>
</dbReference>
<reference evidence="3" key="1">
    <citation type="journal article" date="2014" name="Int. J. Syst. Evol. Microbiol.">
        <title>Complete genome sequence of Corynebacterium casei LMG S-19264T (=DSM 44701T), isolated from a smear-ripened cheese.</title>
        <authorList>
            <consortium name="US DOE Joint Genome Institute (JGI-PGF)"/>
            <person name="Walter F."/>
            <person name="Albersmeier A."/>
            <person name="Kalinowski J."/>
            <person name="Ruckert C."/>
        </authorList>
    </citation>
    <scope>NUCLEOTIDE SEQUENCE</scope>
    <source>
        <strain evidence="3">CGMCC 4.7306</strain>
    </source>
</reference>
<feature type="region of interest" description="Disordered" evidence="1">
    <location>
        <begin position="181"/>
        <end position="215"/>
    </location>
</feature>
<reference evidence="3" key="2">
    <citation type="submission" date="2020-09" db="EMBL/GenBank/DDBJ databases">
        <authorList>
            <person name="Sun Q."/>
            <person name="Zhou Y."/>
        </authorList>
    </citation>
    <scope>NUCLEOTIDE SEQUENCE</scope>
    <source>
        <strain evidence="3">CGMCC 4.7306</strain>
    </source>
</reference>
<dbReference type="Pfam" id="PF12840">
    <property type="entry name" value="HTH_20"/>
    <property type="match status" value="1"/>
</dbReference>
<dbReference type="SMART" id="SM00418">
    <property type="entry name" value="HTH_ARSR"/>
    <property type="match status" value="1"/>
</dbReference>
<gene>
    <name evidence="3" type="ORF">GCM10011575_10390</name>
</gene>